<dbReference type="AlphaFoldDB" id="A0A9Q8PD09"/>
<dbReference type="Proteomes" id="UP000756132">
    <property type="component" value="Chromosome 7"/>
</dbReference>
<evidence type="ECO:0000313" key="3">
    <source>
        <dbReference type="Proteomes" id="UP000756132"/>
    </source>
</evidence>
<feature type="region of interest" description="Disordered" evidence="1">
    <location>
        <begin position="216"/>
        <end position="263"/>
    </location>
</feature>
<sequence>MCILIIRSWLPCGHMRATSTDKCHTCLATPGMLEYDCPSATTYYPDIEPDWPCPVCHARRAAEFGNLLQPNESTRETLWDFEQAANTNTSLSASGASFAPAAADQHLPLSAWSGPEPIMPQLQHEVRSNAPSPSPHGSIGAASSIGVIDDASLISMTSNGTASSAHDTTATANASNDSLNALLLNSINTTSSLGSIFLPSNFSPAIAANAATRGLTPSFPTSSPTVPRPPTASQSHNAPSDIFTIGEASNDTGDQSTSRAPTVLSETGWTGVPRELMEWAEQNEDTVGENERLSLEHVLGAVNAARAARAVDADAERGRSRGRSSPSTWRRTDETGEDEVSAKKVLEGWGRE</sequence>
<proteinExistence type="predicted"/>
<gene>
    <name evidence="2" type="ORF">CLAFUR5_10539</name>
</gene>
<feature type="compositionally biased region" description="Low complexity" evidence="1">
    <location>
        <begin position="216"/>
        <end position="225"/>
    </location>
</feature>
<dbReference type="KEGG" id="ffu:CLAFUR5_10539"/>
<dbReference type="EMBL" id="CP090169">
    <property type="protein sequence ID" value="UJO20203.1"/>
    <property type="molecule type" value="Genomic_DNA"/>
</dbReference>
<evidence type="ECO:0000256" key="1">
    <source>
        <dbReference type="SAM" id="MobiDB-lite"/>
    </source>
</evidence>
<evidence type="ECO:0000313" key="2">
    <source>
        <dbReference type="EMBL" id="UJO20203.1"/>
    </source>
</evidence>
<accession>A0A9Q8PD09</accession>
<feature type="compositionally biased region" description="Basic and acidic residues" evidence="1">
    <location>
        <begin position="330"/>
        <end position="352"/>
    </location>
</feature>
<keyword evidence="3" id="KW-1185">Reference proteome</keyword>
<reference evidence="2" key="1">
    <citation type="submission" date="2021-12" db="EMBL/GenBank/DDBJ databases">
        <authorList>
            <person name="Zaccaron A."/>
            <person name="Stergiopoulos I."/>
        </authorList>
    </citation>
    <scope>NUCLEOTIDE SEQUENCE</scope>
    <source>
        <strain evidence="2">Race5_Kim</strain>
    </source>
</reference>
<feature type="region of interest" description="Disordered" evidence="1">
    <location>
        <begin position="310"/>
        <end position="352"/>
    </location>
</feature>
<name>A0A9Q8PD09_PASFU</name>
<feature type="compositionally biased region" description="Basic and acidic residues" evidence="1">
    <location>
        <begin position="310"/>
        <end position="319"/>
    </location>
</feature>
<dbReference type="GeneID" id="71990417"/>
<dbReference type="OrthoDB" id="3944844at2759"/>
<reference evidence="2" key="2">
    <citation type="journal article" date="2022" name="Microb. Genom.">
        <title>A chromosome-scale genome assembly of the tomato pathogen Cladosporium fulvum reveals a compartmentalized genome architecture and the presence of a dispensable chromosome.</title>
        <authorList>
            <person name="Zaccaron A.Z."/>
            <person name="Chen L.H."/>
            <person name="Samaras A."/>
            <person name="Stergiopoulos I."/>
        </authorList>
    </citation>
    <scope>NUCLEOTIDE SEQUENCE</scope>
    <source>
        <strain evidence="2">Race5_Kim</strain>
    </source>
</reference>
<dbReference type="RefSeq" id="XP_047764569.1">
    <property type="nucleotide sequence ID" value="XM_047909687.1"/>
</dbReference>
<protein>
    <submittedName>
        <fullName evidence="2">Uncharacterized protein</fullName>
    </submittedName>
</protein>
<feature type="compositionally biased region" description="Polar residues" evidence="1">
    <location>
        <begin position="247"/>
        <end position="263"/>
    </location>
</feature>
<organism evidence="2 3">
    <name type="scientific">Passalora fulva</name>
    <name type="common">Tomato leaf mold</name>
    <name type="synonym">Cladosporium fulvum</name>
    <dbReference type="NCBI Taxonomy" id="5499"/>
    <lineage>
        <taxon>Eukaryota</taxon>
        <taxon>Fungi</taxon>
        <taxon>Dikarya</taxon>
        <taxon>Ascomycota</taxon>
        <taxon>Pezizomycotina</taxon>
        <taxon>Dothideomycetes</taxon>
        <taxon>Dothideomycetidae</taxon>
        <taxon>Mycosphaerellales</taxon>
        <taxon>Mycosphaerellaceae</taxon>
        <taxon>Fulvia</taxon>
    </lineage>
</organism>